<accession>A0A067MHB9</accession>
<dbReference type="AlphaFoldDB" id="A0A067MHB9"/>
<reference evidence="2" key="1">
    <citation type="journal article" date="2014" name="Proc. Natl. Acad. Sci. U.S.A.">
        <title>Extensive sampling of basidiomycete genomes demonstrates inadequacy of the white-rot/brown-rot paradigm for wood decay fungi.</title>
        <authorList>
            <person name="Riley R."/>
            <person name="Salamov A.A."/>
            <person name="Brown D.W."/>
            <person name="Nagy L.G."/>
            <person name="Floudas D."/>
            <person name="Held B.W."/>
            <person name="Levasseur A."/>
            <person name="Lombard V."/>
            <person name="Morin E."/>
            <person name="Otillar R."/>
            <person name="Lindquist E.A."/>
            <person name="Sun H."/>
            <person name="LaButti K.M."/>
            <person name="Schmutz J."/>
            <person name="Jabbour D."/>
            <person name="Luo H."/>
            <person name="Baker S.E."/>
            <person name="Pisabarro A.G."/>
            <person name="Walton J.D."/>
            <person name="Blanchette R.A."/>
            <person name="Henrissat B."/>
            <person name="Martin F."/>
            <person name="Cullen D."/>
            <person name="Hibbett D.S."/>
            <person name="Grigoriev I.V."/>
        </authorList>
    </citation>
    <scope>NUCLEOTIDE SEQUENCE [LARGE SCALE GENOMIC DNA]</scope>
    <source>
        <strain evidence="2">FD-172 SS1</strain>
    </source>
</reference>
<dbReference type="EMBL" id="KL198035">
    <property type="protein sequence ID" value="KDQ14909.1"/>
    <property type="molecule type" value="Genomic_DNA"/>
</dbReference>
<dbReference type="HOGENOM" id="CLU_2209584_0_0_1"/>
<gene>
    <name evidence="1" type="ORF">BOTBODRAFT_332759</name>
</gene>
<organism evidence="1 2">
    <name type="scientific">Botryobasidium botryosum (strain FD-172 SS1)</name>
    <dbReference type="NCBI Taxonomy" id="930990"/>
    <lineage>
        <taxon>Eukaryota</taxon>
        <taxon>Fungi</taxon>
        <taxon>Dikarya</taxon>
        <taxon>Basidiomycota</taxon>
        <taxon>Agaricomycotina</taxon>
        <taxon>Agaricomycetes</taxon>
        <taxon>Cantharellales</taxon>
        <taxon>Botryobasidiaceae</taxon>
        <taxon>Botryobasidium</taxon>
    </lineage>
</organism>
<keyword evidence="2" id="KW-1185">Reference proteome</keyword>
<name>A0A067MHB9_BOTB1</name>
<proteinExistence type="predicted"/>
<protein>
    <submittedName>
        <fullName evidence="1">Uncharacterized protein</fullName>
    </submittedName>
</protein>
<evidence type="ECO:0000313" key="2">
    <source>
        <dbReference type="Proteomes" id="UP000027195"/>
    </source>
</evidence>
<sequence>MYFLWREYASCPPRLFLKIARACSDWGGGGNLDIPCSRWWYTGGDKARDYITPCAFLASSSTVSLPPSARGWPLPSPSSFWPVASTPALELSWRIFSFRYRAPTSIG</sequence>
<evidence type="ECO:0000313" key="1">
    <source>
        <dbReference type="EMBL" id="KDQ14909.1"/>
    </source>
</evidence>
<dbReference type="InParanoid" id="A0A067MHB9"/>
<dbReference type="Proteomes" id="UP000027195">
    <property type="component" value="Unassembled WGS sequence"/>
</dbReference>